<dbReference type="HOGENOM" id="CLU_072297_1_0_7"/>
<dbReference type="EMBL" id="CP000251">
    <property type="protein sequence ID" value="ABC82004.1"/>
    <property type="molecule type" value="Genomic_DNA"/>
</dbReference>
<protein>
    <submittedName>
        <fullName evidence="3">Uncharacterized protein</fullName>
    </submittedName>
</protein>
<keyword evidence="2" id="KW-0732">Signal</keyword>
<feature type="compositionally biased region" description="Basic and acidic residues" evidence="1">
    <location>
        <begin position="242"/>
        <end position="251"/>
    </location>
</feature>
<gene>
    <name evidence="3" type="ordered locus">Adeh_2234</name>
</gene>
<dbReference type="OrthoDB" id="5397182at2"/>
<sequence length="316" mass="35187">MRWLPVAFALLLAPLAPARAQISVGIGITAPGVSIGINVPAYPELVAVPGYPVYYAPRLPANYFFYDGLYWVYANDTWYASSWYDGPWDAVDPYYVPAYVLRVPVRYYRAPPPYFRGWRAAAPPRWGHHYGHDWEHRRAGWDRWDRRAVPRPAPLPRYQRGYAGDRYPRAVEQQRSIRSTSYGYRPREDFSRRHDPGPGPGYRGGPAARPHDSQGWSRGEPQPARGPGGPGGRGDGWQRQQPEQRQDRGGWQDRGGQGGRPQERGGAAAPQYDRGGPGRDAGPAPQRGGDRGGDRGPERGGDRGGRGHDRGGPERG</sequence>
<accession>Q2IK27</accession>
<evidence type="ECO:0000256" key="1">
    <source>
        <dbReference type="SAM" id="MobiDB-lite"/>
    </source>
</evidence>
<name>Q2IK27_ANADE</name>
<evidence type="ECO:0000313" key="4">
    <source>
        <dbReference type="Proteomes" id="UP000001935"/>
    </source>
</evidence>
<feature type="compositionally biased region" description="Polar residues" evidence="1">
    <location>
        <begin position="173"/>
        <end position="182"/>
    </location>
</feature>
<evidence type="ECO:0000256" key="2">
    <source>
        <dbReference type="SAM" id="SignalP"/>
    </source>
</evidence>
<dbReference type="eggNOG" id="COG3064">
    <property type="taxonomic scope" value="Bacteria"/>
</dbReference>
<evidence type="ECO:0000313" key="3">
    <source>
        <dbReference type="EMBL" id="ABC82004.1"/>
    </source>
</evidence>
<feature type="compositionally biased region" description="Gly residues" evidence="1">
    <location>
        <begin position="226"/>
        <end position="235"/>
    </location>
</feature>
<feature type="signal peptide" evidence="2">
    <location>
        <begin position="1"/>
        <end position="20"/>
    </location>
</feature>
<feature type="chain" id="PRO_5004209727" evidence="2">
    <location>
        <begin position="21"/>
        <end position="316"/>
    </location>
</feature>
<dbReference type="Proteomes" id="UP000001935">
    <property type="component" value="Chromosome"/>
</dbReference>
<dbReference type="STRING" id="290397.Adeh_2234"/>
<dbReference type="RefSeq" id="WP_011421286.1">
    <property type="nucleotide sequence ID" value="NC_007760.1"/>
</dbReference>
<dbReference type="KEGG" id="ade:Adeh_2234"/>
<feature type="region of interest" description="Disordered" evidence="1">
    <location>
        <begin position="155"/>
        <end position="316"/>
    </location>
</feature>
<reference evidence="3" key="1">
    <citation type="submission" date="2006-01" db="EMBL/GenBank/DDBJ databases">
        <title>Complete sequence of Anaeromyxobacter dehalogenans 2CP-C.</title>
        <authorList>
            <consortium name="US DOE Joint Genome Institute"/>
            <person name="Copeland A."/>
            <person name="Lucas S."/>
            <person name="Lapidus A."/>
            <person name="Barry K."/>
            <person name="Detter J.C."/>
            <person name="Glavina T."/>
            <person name="Hammon N."/>
            <person name="Israni S."/>
            <person name="Pitluck S."/>
            <person name="Brettin T."/>
            <person name="Bruce D."/>
            <person name="Han C."/>
            <person name="Tapia R."/>
            <person name="Gilna P."/>
            <person name="Kiss H."/>
            <person name="Schmutz J."/>
            <person name="Larimer F."/>
            <person name="Land M."/>
            <person name="Kyrpides N."/>
            <person name="Anderson I."/>
            <person name="Sanford R.A."/>
            <person name="Ritalahti K.M."/>
            <person name="Thomas H.S."/>
            <person name="Kirby J.R."/>
            <person name="Zhulin I.B."/>
            <person name="Loeffler F.E."/>
            <person name="Richardson P."/>
        </authorList>
    </citation>
    <scope>NUCLEOTIDE SEQUENCE</scope>
    <source>
        <strain evidence="3">2CP-C</strain>
    </source>
</reference>
<feature type="compositionally biased region" description="Basic and acidic residues" evidence="1">
    <location>
        <begin position="185"/>
        <end position="196"/>
    </location>
</feature>
<organism evidence="3 4">
    <name type="scientific">Anaeromyxobacter dehalogenans (strain 2CP-C)</name>
    <dbReference type="NCBI Taxonomy" id="290397"/>
    <lineage>
        <taxon>Bacteria</taxon>
        <taxon>Pseudomonadati</taxon>
        <taxon>Myxococcota</taxon>
        <taxon>Myxococcia</taxon>
        <taxon>Myxococcales</taxon>
        <taxon>Cystobacterineae</taxon>
        <taxon>Anaeromyxobacteraceae</taxon>
        <taxon>Anaeromyxobacter</taxon>
    </lineage>
</organism>
<proteinExistence type="predicted"/>
<dbReference type="AlphaFoldDB" id="Q2IK27"/>
<feature type="compositionally biased region" description="Basic and acidic residues" evidence="1">
    <location>
        <begin position="288"/>
        <end position="316"/>
    </location>
</feature>